<name>A0A1S5SHS5_PSEPU</name>
<dbReference type="EMBL" id="KX086738">
    <property type="protein sequence ID" value="API61787.1"/>
    <property type="molecule type" value="Genomic_DNA"/>
</dbReference>
<sequence>MTIELPPINVTATAPGYAPPKGGVFPGPNPGYVQLEQARQRNESYGAGLWREMMIKVCNEQKTYMLDGVIGATGIINAFKVDCLTLQWADTFKAHNPSQSAAQALNYVWHNTQPPRTIPETHMPQEFSGGVLTPVAALGHFLYGGGSQASTSINSLGLNLNATPIPALDQALISSSVGSSRIVLDKVPYNTANDSWLTGLWLGNITLKIEGSVTKYADGRISFDGEARAYNDIYDANPGSWRSAFGESATQVLSEIQRHLEAENYAIEIKGAYPISLQK</sequence>
<reference evidence="1" key="2">
    <citation type="journal article" date="2017" name="Front. Microbiol.">
        <title>Novel Immunity Proteins Associated with Colicin M-like Bacteriocins Exhibit Promiscuous Protection in Pseudomonas.</title>
        <authorList>
            <person name="Ghequire M.G."/>
            <person name="Kemland L."/>
            <person name="De Mot R."/>
        </authorList>
    </citation>
    <scope>NUCLEOTIDE SEQUENCE</scope>
    <source>
        <strain evidence="1">RW10S2</strain>
    </source>
</reference>
<organism evidence="1">
    <name type="scientific">Pseudomonas putida</name>
    <name type="common">Arthrobacter siderocapsulatus</name>
    <dbReference type="NCBI Taxonomy" id="303"/>
    <lineage>
        <taxon>Bacteria</taxon>
        <taxon>Pseudomonadati</taxon>
        <taxon>Pseudomonadota</taxon>
        <taxon>Gammaproteobacteria</taxon>
        <taxon>Pseudomonadales</taxon>
        <taxon>Pseudomonadaceae</taxon>
        <taxon>Pseudomonas</taxon>
    </lineage>
</organism>
<accession>A0A1S5SHS5</accession>
<dbReference type="GO" id="GO:0042742">
    <property type="term" value="P:defense response to bacterium"/>
    <property type="evidence" value="ECO:0007669"/>
    <property type="project" value="InterPro"/>
</dbReference>
<dbReference type="Gene3D" id="3.30.450.400">
    <property type="entry name" value="Colicin M, catalytic domain"/>
    <property type="match status" value="1"/>
</dbReference>
<dbReference type="AlphaFoldDB" id="A0A1S5SHS5"/>
<protein>
    <submittedName>
        <fullName evidence="1">PseuM</fullName>
    </submittedName>
</protein>
<dbReference type="Pfam" id="PF14859">
    <property type="entry name" value="Colicin_M"/>
    <property type="match status" value="1"/>
</dbReference>
<evidence type="ECO:0000313" key="1">
    <source>
        <dbReference type="EMBL" id="API61787.1"/>
    </source>
</evidence>
<reference evidence="1" key="1">
    <citation type="submission" date="2016-04" db="EMBL/GenBank/DDBJ databases">
        <authorList>
            <person name="Evans L.H."/>
            <person name="Alamgir A."/>
            <person name="Owens N."/>
            <person name="Weber N.D."/>
            <person name="Virtaneva K."/>
            <person name="Barbian K."/>
            <person name="Babar A."/>
            <person name="Rosenke K."/>
        </authorList>
    </citation>
    <scope>NUCLEOTIDE SEQUENCE</scope>
    <source>
        <strain evidence="1">RW10S2</strain>
    </source>
</reference>
<proteinExistence type="predicted"/>
<dbReference type="InterPro" id="IPR028056">
    <property type="entry name" value="Colicin_M"/>
</dbReference>